<keyword evidence="3" id="KW-1185">Reference proteome</keyword>
<feature type="compositionally biased region" description="Basic and acidic residues" evidence="1">
    <location>
        <begin position="1"/>
        <end position="10"/>
    </location>
</feature>
<gene>
    <name evidence="2" type="ORF">V1478_012620</name>
</gene>
<dbReference type="EMBL" id="JAUDFV010000153">
    <property type="protein sequence ID" value="KAL2716920.1"/>
    <property type="molecule type" value="Genomic_DNA"/>
</dbReference>
<name>A0ABD2AAR9_VESSQ</name>
<feature type="region of interest" description="Disordered" evidence="1">
    <location>
        <begin position="1"/>
        <end position="56"/>
    </location>
</feature>
<dbReference type="Proteomes" id="UP001607302">
    <property type="component" value="Unassembled WGS sequence"/>
</dbReference>
<organism evidence="2 3">
    <name type="scientific">Vespula squamosa</name>
    <name type="common">Southern yellow jacket</name>
    <name type="synonym">Wasp</name>
    <dbReference type="NCBI Taxonomy" id="30214"/>
    <lineage>
        <taxon>Eukaryota</taxon>
        <taxon>Metazoa</taxon>
        <taxon>Ecdysozoa</taxon>
        <taxon>Arthropoda</taxon>
        <taxon>Hexapoda</taxon>
        <taxon>Insecta</taxon>
        <taxon>Pterygota</taxon>
        <taxon>Neoptera</taxon>
        <taxon>Endopterygota</taxon>
        <taxon>Hymenoptera</taxon>
        <taxon>Apocrita</taxon>
        <taxon>Aculeata</taxon>
        <taxon>Vespoidea</taxon>
        <taxon>Vespidae</taxon>
        <taxon>Vespinae</taxon>
        <taxon>Vespula</taxon>
    </lineage>
</organism>
<evidence type="ECO:0000313" key="3">
    <source>
        <dbReference type="Proteomes" id="UP001607302"/>
    </source>
</evidence>
<feature type="compositionally biased region" description="Acidic residues" evidence="1">
    <location>
        <begin position="31"/>
        <end position="56"/>
    </location>
</feature>
<evidence type="ECO:0000256" key="1">
    <source>
        <dbReference type="SAM" id="MobiDB-lite"/>
    </source>
</evidence>
<accession>A0ABD2AAR9</accession>
<reference evidence="2 3" key="1">
    <citation type="journal article" date="2024" name="Ann. Entomol. Soc. Am.">
        <title>Genomic analyses of the southern and eastern yellowjacket wasps (Hymenoptera: Vespidae) reveal evolutionary signatures of social life.</title>
        <authorList>
            <person name="Catto M.A."/>
            <person name="Caine P.B."/>
            <person name="Orr S.E."/>
            <person name="Hunt B.G."/>
            <person name="Goodisman M.A.D."/>
        </authorList>
    </citation>
    <scope>NUCLEOTIDE SEQUENCE [LARGE SCALE GENOMIC DNA]</scope>
    <source>
        <strain evidence="2">233</strain>
        <tissue evidence="2">Head and thorax</tissue>
    </source>
</reference>
<dbReference type="AlphaFoldDB" id="A0ABD2AAR9"/>
<comment type="caution">
    <text evidence="2">The sequence shown here is derived from an EMBL/GenBank/DDBJ whole genome shotgun (WGS) entry which is preliminary data.</text>
</comment>
<sequence length="74" mass="8472">MEGELPKQEMHPICCQRDPVGRDEISRDQMNNDDDDDDNDNDDDDGDDDNYDDDEDLCLGVSAYEQSRDTNSLL</sequence>
<protein>
    <submittedName>
        <fullName evidence="2">Uncharacterized protein</fullName>
    </submittedName>
</protein>
<proteinExistence type="predicted"/>
<evidence type="ECO:0000313" key="2">
    <source>
        <dbReference type="EMBL" id="KAL2716920.1"/>
    </source>
</evidence>